<feature type="domain" description="Helicase C-terminal" evidence="1">
    <location>
        <begin position="467"/>
        <end position="627"/>
    </location>
</feature>
<sequence>MQFAREWRIDCRDCRSVVAHDIDIFFCHENARSVHLLLNENNLEVKSLADHSLPSSMRSLSLYEPEAEPSTTSDAPSKAELKLVCCMNDPTEQHTLQLKMQSNERLRKRSRNPFNLFYFNCGAKLGVRGYLNGRKKLNLFLSYTACICTHRFNSPNYATVQNVRKWSNVVHALEDKGFDVSKTTLQELIDQEGGITKRGDIERIIYPLQVPGVESIEARGADLMTCKMSQLRDYQVELVVGALVVNTLIYLPTGCGKTLIAIKVMEEFAALNPKRIVVFLVPTRPLVSQQAQYVRRESNLVAIELMGQTPTLLKDLQNIAKKNRTGQACRSYDHTTVVCQFAMGLSASLYGNKAGEETGSAFLHQLLRLENCLLMDYDTDDTSRAIFVGRLRSALLNCTTISESHKRICKYVLTILSGFQTLSVIGATHTILALCIRFNQIRSRTGNVGDRDLYTILAPAYHSYIGPLIALYTTKKELLMEQLASKVDMISNLIQKMHNAYASRGIVFVRTRQSARLIATWENEQRPILEKFRQGQIRLLIATNVLEEGIDVPECSFVIRFDGVAGVKSLIQSRGRARCKYGSFMILCTQKEKTKQEKLLYTERNMVATARLLAACHPAKYTASKILQVEQGPKLETCPDVEQPAVDATGTWNFVFGTMIGSDIELIADGCFFKRLSQQVNVVMLDKSLNLCTARGDLSPLSQYNELCRCLEYGFLREGVTYWTRYESNLTEIERAVPTTDDVTSLTGKKASRLSICAVEGTPTQSKP</sequence>
<proteinExistence type="predicted"/>
<organism evidence="2">
    <name type="scientific">Albugo laibachii Nc14</name>
    <dbReference type="NCBI Taxonomy" id="890382"/>
    <lineage>
        <taxon>Eukaryota</taxon>
        <taxon>Sar</taxon>
        <taxon>Stramenopiles</taxon>
        <taxon>Oomycota</taxon>
        <taxon>Peronosporomycetes</taxon>
        <taxon>Albuginales</taxon>
        <taxon>Albuginaceae</taxon>
        <taxon>Albugo</taxon>
    </lineage>
</organism>
<dbReference type="InterPro" id="IPR051363">
    <property type="entry name" value="RLR_Helicase"/>
</dbReference>
<dbReference type="SMART" id="SM00490">
    <property type="entry name" value="HELICc"/>
    <property type="match status" value="1"/>
</dbReference>
<evidence type="ECO:0000259" key="1">
    <source>
        <dbReference type="PROSITE" id="PS51194"/>
    </source>
</evidence>
<dbReference type="GO" id="GO:0016787">
    <property type="term" value="F:hydrolase activity"/>
    <property type="evidence" value="ECO:0007669"/>
    <property type="project" value="InterPro"/>
</dbReference>
<dbReference type="Pfam" id="PF04851">
    <property type="entry name" value="ResIII"/>
    <property type="match status" value="1"/>
</dbReference>
<dbReference type="PROSITE" id="PS51194">
    <property type="entry name" value="HELICASE_CTER"/>
    <property type="match status" value="1"/>
</dbReference>
<evidence type="ECO:0000313" key="2">
    <source>
        <dbReference type="EMBL" id="CCA25291.1"/>
    </source>
</evidence>
<dbReference type="GO" id="GO:0005737">
    <property type="term" value="C:cytoplasm"/>
    <property type="evidence" value="ECO:0007669"/>
    <property type="project" value="TreeGrafter"/>
</dbReference>
<accession>F0WV52</accession>
<dbReference type="InterPro" id="IPR027417">
    <property type="entry name" value="P-loop_NTPase"/>
</dbReference>
<name>F0WV52_9STRA</name>
<dbReference type="EMBL" id="FR824333">
    <property type="protein sequence ID" value="CCA25291.1"/>
    <property type="molecule type" value="Genomic_DNA"/>
</dbReference>
<reference evidence="2" key="1">
    <citation type="journal article" date="2011" name="PLoS Biol.">
        <title>Gene gain and loss during evolution of obligate parasitism in the white rust pathogen of Arabidopsis thaliana.</title>
        <authorList>
            <person name="Kemen E."/>
            <person name="Gardiner A."/>
            <person name="Schultz-Larsen T."/>
            <person name="Kemen A.C."/>
            <person name="Balmuth A.L."/>
            <person name="Robert-Seilaniantz A."/>
            <person name="Bailey K."/>
            <person name="Holub E."/>
            <person name="Studholme D.J."/>
            <person name="Maclean D."/>
            <person name="Jones J.D."/>
        </authorList>
    </citation>
    <scope>NUCLEOTIDE SEQUENCE</scope>
</reference>
<dbReference type="GO" id="GO:0005524">
    <property type="term" value="F:ATP binding"/>
    <property type="evidence" value="ECO:0007669"/>
    <property type="project" value="InterPro"/>
</dbReference>
<dbReference type="Gene3D" id="3.40.50.300">
    <property type="entry name" value="P-loop containing nucleotide triphosphate hydrolases"/>
    <property type="match status" value="2"/>
</dbReference>
<dbReference type="GO" id="GO:0003677">
    <property type="term" value="F:DNA binding"/>
    <property type="evidence" value="ECO:0007669"/>
    <property type="project" value="InterPro"/>
</dbReference>
<dbReference type="PANTHER" id="PTHR14074:SF16">
    <property type="entry name" value="ANTIVIRAL INNATE IMMUNE RESPONSE RECEPTOR RIG-I"/>
    <property type="match status" value="1"/>
</dbReference>
<dbReference type="PANTHER" id="PTHR14074">
    <property type="entry name" value="HELICASE WITH DEATH DOMAIN-RELATED"/>
    <property type="match status" value="1"/>
</dbReference>
<dbReference type="SUPFAM" id="SSF52540">
    <property type="entry name" value="P-loop containing nucleoside triphosphate hydrolases"/>
    <property type="match status" value="1"/>
</dbReference>
<dbReference type="InterPro" id="IPR001650">
    <property type="entry name" value="Helicase_C-like"/>
</dbReference>
<dbReference type="InterPro" id="IPR006935">
    <property type="entry name" value="Helicase/UvrB_N"/>
</dbReference>
<dbReference type="HOGENOM" id="CLU_363855_0_0_1"/>
<dbReference type="AlphaFoldDB" id="F0WV52"/>
<dbReference type="Pfam" id="PF00271">
    <property type="entry name" value="Helicase_C"/>
    <property type="match status" value="1"/>
</dbReference>
<protein>
    <submittedName>
        <fullName evidence="2">RNAdependent RNA Polymerase1 (RDR1) putative</fullName>
    </submittedName>
</protein>
<gene>
    <name evidence="2" type="primary">AlNc14C288G10197</name>
    <name evidence="2" type="ORF">ALNC14_114350</name>
</gene>
<reference evidence="2" key="2">
    <citation type="submission" date="2011-02" db="EMBL/GenBank/DDBJ databases">
        <authorList>
            <person name="MacLean D."/>
        </authorList>
    </citation>
    <scope>NUCLEOTIDE SEQUENCE</scope>
</reference>